<keyword evidence="3" id="KW-1185">Reference proteome</keyword>
<reference evidence="2" key="1">
    <citation type="journal article" date="2023" name="Mol. Phylogenet. Evol.">
        <title>Genome-scale phylogeny and comparative genomics of the fungal order Sordariales.</title>
        <authorList>
            <person name="Hensen N."/>
            <person name="Bonometti L."/>
            <person name="Westerberg I."/>
            <person name="Brannstrom I.O."/>
            <person name="Guillou S."/>
            <person name="Cros-Aarteil S."/>
            <person name="Calhoun S."/>
            <person name="Haridas S."/>
            <person name="Kuo A."/>
            <person name="Mondo S."/>
            <person name="Pangilinan J."/>
            <person name="Riley R."/>
            <person name="LaButti K."/>
            <person name="Andreopoulos B."/>
            <person name="Lipzen A."/>
            <person name="Chen C."/>
            <person name="Yan M."/>
            <person name="Daum C."/>
            <person name="Ng V."/>
            <person name="Clum A."/>
            <person name="Steindorff A."/>
            <person name="Ohm R.A."/>
            <person name="Martin F."/>
            <person name="Silar P."/>
            <person name="Natvig D.O."/>
            <person name="Lalanne C."/>
            <person name="Gautier V."/>
            <person name="Ament-Velasquez S.L."/>
            <person name="Kruys A."/>
            <person name="Hutchinson M.I."/>
            <person name="Powell A.J."/>
            <person name="Barry K."/>
            <person name="Miller A.N."/>
            <person name="Grigoriev I.V."/>
            <person name="Debuchy R."/>
            <person name="Gladieux P."/>
            <person name="Hiltunen Thoren M."/>
            <person name="Johannesson H."/>
        </authorList>
    </citation>
    <scope>NUCLEOTIDE SEQUENCE</scope>
    <source>
        <strain evidence="2">PSN293</strain>
    </source>
</reference>
<feature type="domain" description="Heterokaryon incompatibility" evidence="1">
    <location>
        <begin position="242"/>
        <end position="407"/>
    </location>
</feature>
<reference evidence="2" key="2">
    <citation type="submission" date="2023-05" db="EMBL/GenBank/DDBJ databases">
        <authorList>
            <consortium name="Lawrence Berkeley National Laboratory"/>
            <person name="Steindorff A."/>
            <person name="Hensen N."/>
            <person name="Bonometti L."/>
            <person name="Westerberg I."/>
            <person name="Brannstrom I.O."/>
            <person name="Guillou S."/>
            <person name="Cros-Aarteil S."/>
            <person name="Calhoun S."/>
            <person name="Haridas S."/>
            <person name="Kuo A."/>
            <person name="Mondo S."/>
            <person name="Pangilinan J."/>
            <person name="Riley R."/>
            <person name="Labutti K."/>
            <person name="Andreopoulos B."/>
            <person name="Lipzen A."/>
            <person name="Chen C."/>
            <person name="Yanf M."/>
            <person name="Daum C."/>
            <person name="Ng V."/>
            <person name="Clum A."/>
            <person name="Ohm R."/>
            <person name="Martin F."/>
            <person name="Silar P."/>
            <person name="Natvig D."/>
            <person name="Lalanne C."/>
            <person name="Gautier V."/>
            <person name="Ament-Velasquez S.L."/>
            <person name="Kruys A."/>
            <person name="Hutchinson M.I."/>
            <person name="Powell A.J."/>
            <person name="Barry K."/>
            <person name="Miller A.N."/>
            <person name="Grigoriev I.V."/>
            <person name="Debuchy R."/>
            <person name="Gladieux P."/>
            <person name="Thoren M.H."/>
            <person name="Johannesson H."/>
        </authorList>
    </citation>
    <scope>NUCLEOTIDE SEQUENCE</scope>
    <source>
        <strain evidence="2">PSN293</strain>
    </source>
</reference>
<protein>
    <submittedName>
        <fullName evidence="2">HET-domain-containing protein</fullName>
    </submittedName>
</protein>
<dbReference type="EMBL" id="MU858239">
    <property type="protein sequence ID" value="KAK4208549.1"/>
    <property type="molecule type" value="Genomic_DNA"/>
</dbReference>
<dbReference type="AlphaFoldDB" id="A0AAN6XX50"/>
<evidence type="ECO:0000313" key="3">
    <source>
        <dbReference type="Proteomes" id="UP001301769"/>
    </source>
</evidence>
<name>A0AAN6XX50_9PEZI</name>
<evidence type="ECO:0000313" key="2">
    <source>
        <dbReference type="EMBL" id="KAK4208549.1"/>
    </source>
</evidence>
<comment type="caution">
    <text evidence="2">The sequence shown here is derived from an EMBL/GenBank/DDBJ whole genome shotgun (WGS) entry which is preliminary data.</text>
</comment>
<dbReference type="Pfam" id="PF06985">
    <property type="entry name" value="HET"/>
    <property type="match status" value="1"/>
</dbReference>
<evidence type="ECO:0000259" key="1">
    <source>
        <dbReference type="Pfam" id="PF06985"/>
    </source>
</evidence>
<dbReference type="Proteomes" id="UP001301769">
    <property type="component" value="Unassembled WGS sequence"/>
</dbReference>
<gene>
    <name evidence="2" type="ORF">QBC37DRAFT_475982</name>
</gene>
<proteinExistence type="predicted"/>
<dbReference type="PANTHER" id="PTHR33112:SF8">
    <property type="entry name" value="HETEROKARYON INCOMPATIBILITY DOMAIN-CONTAINING PROTEIN"/>
    <property type="match status" value="1"/>
</dbReference>
<dbReference type="InterPro" id="IPR010730">
    <property type="entry name" value="HET"/>
</dbReference>
<organism evidence="2 3">
    <name type="scientific">Rhypophila decipiens</name>
    <dbReference type="NCBI Taxonomy" id="261697"/>
    <lineage>
        <taxon>Eukaryota</taxon>
        <taxon>Fungi</taxon>
        <taxon>Dikarya</taxon>
        <taxon>Ascomycota</taxon>
        <taxon>Pezizomycotina</taxon>
        <taxon>Sordariomycetes</taxon>
        <taxon>Sordariomycetidae</taxon>
        <taxon>Sordariales</taxon>
        <taxon>Naviculisporaceae</taxon>
        <taxon>Rhypophila</taxon>
    </lineage>
</organism>
<sequence>MSLRCESCAGISISHLVDLTTKEFDRVFPSTAYYRHHASFEDLEQSASNGCEVCRLILDAFKATPWDEALWVGTRQGRGSANIDLSMYARAKGLQVSDVKISISSSELWADQGLEAVRIWDTLMVLVGPNYARRDLDDEDEDVKWAMEHWVPVLPLTLTAARGKESNIEGIQVGRFRLEQSLASQANFKIARSWLEDCRSTHRSCLSSQPPQLPTRVIDVGIGPHSTTARIFVPERKLEADYIALSHCWGGNIETKLTSKTIVAWQDSLPCEELPANFKDAITITRELGIRYLWIDSLCILQESAHDWEVESAKMGRVYGDSTLTISAVAARSSKAGILVPSTEASRATDSPILLALNLPQAQDSLHPITNDPDMKIQVEHRDLEEEDLYTLHIHGPLNKRGWCLQESILSPRVLFYGAKQIYWKCPDGYASADGLSRHARGPPDLYREISVQLHADRLLPCSSSVSLSSRNNKRQLLLDYYALVKEYTSRQLTFGSDKFPAFSGLARRLSPTLGPYEAGIFLSDWRRGLLWYAEGRYAPHAPPYPYRAPSWSWAITDAALLFDSSTDDQQEPIPHPLQANLLESKIVPWRSHDQFGLLETGYLVIEGFTAPLVRSRQMANVRFGWLAHFDEPDSLGALSDRGIENDNRKDVSGLCTLLPMKTLSDDGETQVGPYTMLALPSMGGIAVGYYDFEIDFDAFEEDEYRLLLIHADDMSVMETENRNPNVRCLVIRPVEDGGEGAYERVGVAFLDPKSSRIEDWERRLVTLF</sequence>
<dbReference type="PANTHER" id="PTHR33112">
    <property type="entry name" value="DOMAIN PROTEIN, PUTATIVE-RELATED"/>
    <property type="match status" value="1"/>
</dbReference>
<accession>A0AAN6XX50</accession>